<dbReference type="Gene3D" id="1.10.260.40">
    <property type="entry name" value="lambda repressor-like DNA-binding domains"/>
    <property type="match status" value="1"/>
</dbReference>
<dbReference type="RefSeq" id="WP_345245288.1">
    <property type="nucleotide sequence ID" value="NZ_BAABFO010000001.1"/>
</dbReference>
<name>A0ABP8GCM6_9BURK</name>
<evidence type="ECO:0008006" key="3">
    <source>
        <dbReference type="Google" id="ProtNLM"/>
    </source>
</evidence>
<organism evidence="1 2">
    <name type="scientific">Pigmentiphaga soli</name>
    <dbReference type="NCBI Taxonomy" id="1007095"/>
    <lineage>
        <taxon>Bacteria</taxon>
        <taxon>Pseudomonadati</taxon>
        <taxon>Pseudomonadota</taxon>
        <taxon>Betaproteobacteria</taxon>
        <taxon>Burkholderiales</taxon>
        <taxon>Alcaligenaceae</taxon>
        <taxon>Pigmentiphaga</taxon>
    </lineage>
</organism>
<dbReference type="InterPro" id="IPR010982">
    <property type="entry name" value="Lambda_DNA-bd_dom_sf"/>
</dbReference>
<keyword evidence="2" id="KW-1185">Reference proteome</keyword>
<reference evidence="2" key="1">
    <citation type="journal article" date="2019" name="Int. J. Syst. Evol. Microbiol.">
        <title>The Global Catalogue of Microorganisms (GCM) 10K type strain sequencing project: providing services to taxonomists for standard genome sequencing and annotation.</title>
        <authorList>
            <consortium name="The Broad Institute Genomics Platform"/>
            <consortium name="The Broad Institute Genome Sequencing Center for Infectious Disease"/>
            <person name="Wu L."/>
            <person name="Ma J."/>
        </authorList>
    </citation>
    <scope>NUCLEOTIDE SEQUENCE [LARGE SCALE GENOMIC DNA]</scope>
    <source>
        <strain evidence="2">JCM 17666</strain>
    </source>
</reference>
<dbReference type="EMBL" id="BAABFO010000001">
    <property type="protein sequence ID" value="GAA4321850.1"/>
    <property type="molecule type" value="Genomic_DNA"/>
</dbReference>
<gene>
    <name evidence="1" type="ORF">GCM10023144_01380</name>
</gene>
<dbReference type="Proteomes" id="UP001501671">
    <property type="component" value="Unassembled WGS sequence"/>
</dbReference>
<comment type="caution">
    <text evidence="1">The sequence shown here is derived from an EMBL/GenBank/DDBJ whole genome shotgun (WGS) entry which is preliminary data.</text>
</comment>
<evidence type="ECO:0000313" key="2">
    <source>
        <dbReference type="Proteomes" id="UP001501671"/>
    </source>
</evidence>
<proteinExistence type="predicted"/>
<protein>
    <recommendedName>
        <fullName evidence="3">XRE family transcriptional regulator</fullName>
    </recommendedName>
</protein>
<accession>A0ABP8GCM6</accession>
<evidence type="ECO:0000313" key="1">
    <source>
        <dbReference type="EMBL" id="GAA4321850.1"/>
    </source>
</evidence>
<sequence length="73" mass="8189">MSKVETPSPEQVLTARTQAGLTQTQAGALVHATLTSWQRWEWGTRAMHPAMWELFLLKTGQAELQLIERVAAE</sequence>
<dbReference type="SUPFAM" id="SSF47413">
    <property type="entry name" value="lambda repressor-like DNA-binding domains"/>
    <property type="match status" value="1"/>
</dbReference>